<comment type="caution">
    <text evidence="2">The sequence shown here is derived from an EMBL/GenBank/DDBJ whole genome shotgun (WGS) entry which is preliminary data.</text>
</comment>
<gene>
    <name evidence="2" type="ORF">G6N73_04280</name>
</gene>
<accession>A0A6G4W840</accession>
<dbReference type="AlphaFoldDB" id="A0A6G4W840"/>
<feature type="signal peptide" evidence="1">
    <location>
        <begin position="1"/>
        <end position="22"/>
    </location>
</feature>
<protein>
    <recommendedName>
        <fullName evidence="4">DUF1849 family protein</fullName>
    </recommendedName>
</protein>
<feature type="chain" id="PRO_5026047981" description="DUF1849 family protein" evidence="1">
    <location>
        <begin position="23"/>
        <end position="292"/>
    </location>
</feature>
<evidence type="ECO:0000313" key="2">
    <source>
        <dbReference type="EMBL" id="NGO50403.1"/>
    </source>
</evidence>
<keyword evidence="3" id="KW-1185">Reference proteome</keyword>
<name>A0A6G4W840_9HYPH</name>
<organism evidence="2 3">
    <name type="scientific">Allomesorhizobium camelthorni</name>
    <dbReference type="NCBI Taxonomy" id="475069"/>
    <lineage>
        <taxon>Bacteria</taxon>
        <taxon>Pseudomonadati</taxon>
        <taxon>Pseudomonadota</taxon>
        <taxon>Alphaproteobacteria</taxon>
        <taxon>Hyphomicrobiales</taxon>
        <taxon>Phyllobacteriaceae</taxon>
        <taxon>Allomesorhizobium</taxon>
    </lineage>
</organism>
<evidence type="ECO:0000313" key="3">
    <source>
        <dbReference type="Proteomes" id="UP001642900"/>
    </source>
</evidence>
<dbReference type="Proteomes" id="UP001642900">
    <property type="component" value="Unassembled WGS sequence"/>
</dbReference>
<dbReference type="RefSeq" id="WP_165023855.1">
    <property type="nucleotide sequence ID" value="NZ_JAAKZF010000003.1"/>
</dbReference>
<reference evidence="2 3" key="1">
    <citation type="submission" date="2020-02" db="EMBL/GenBank/DDBJ databases">
        <title>Genome sequence of strain CCNWXJ40-4.</title>
        <authorList>
            <person name="Gao J."/>
            <person name="Sun J."/>
        </authorList>
    </citation>
    <scope>NUCLEOTIDE SEQUENCE [LARGE SCALE GENOMIC DNA]</scope>
    <source>
        <strain evidence="2 3">CCNWXJ 40-4</strain>
    </source>
</reference>
<evidence type="ECO:0008006" key="4">
    <source>
        <dbReference type="Google" id="ProtNLM"/>
    </source>
</evidence>
<evidence type="ECO:0000256" key="1">
    <source>
        <dbReference type="SAM" id="SignalP"/>
    </source>
</evidence>
<keyword evidence="1" id="KW-0732">Signal</keyword>
<proteinExistence type="predicted"/>
<sequence>MKRAIVAALGAVSIFGGSASLAEELCTGNTRQHHPLGEYDFSTNSRVEEDGEFWKYIACVQNNSTEYWLRLSWFIPLIGDRWVPPGEHLEQSRLSNDADARPILACIEYGNLKQKAVAQLLGDAQDEKKSSNPDEVGCRRSLGFDAAPTEKAVELPSDGLMEETRLFVPSDIKDPANSMLEVNVSYGIKPGTNGYESYFVYNATPYQGSSNANPDLIRIKPRFSPKAQYLLNAFSGQVSKDYLQVAKEGSFSFGVSGAAKWEIEPAFYDFVDQDGNVLTSLHVPLFSPAGTN</sequence>
<dbReference type="EMBL" id="JAAKZF010000003">
    <property type="protein sequence ID" value="NGO50403.1"/>
    <property type="molecule type" value="Genomic_DNA"/>
</dbReference>